<evidence type="ECO:0000256" key="8">
    <source>
        <dbReference type="ARBA" id="ARBA00022777"/>
    </source>
</evidence>
<evidence type="ECO:0000256" key="11">
    <source>
        <dbReference type="ARBA" id="ARBA00048679"/>
    </source>
</evidence>
<dbReference type="PROSITE" id="PS00107">
    <property type="entry name" value="PROTEIN_KINASE_ATP"/>
    <property type="match status" value="1"/>
</dbReference>
<dbReference type="InterPro" id="IPR033923">
    <property type="entry name" value="PAK_BD"/>
</dbReference>
<dbReference type="FunFam" id="1.10.510.10:FF:000011">
    <property type="entry name" value="Non-specific serine/threonine protein kinase"/>
    <property type="match status" value="1"/>
</dbReference>
<dbReference type="PROSITE" id="PS00108">
    <property type="entry name" value="PROTEIN_KINASE_ST"/>
    <property type="match status" value="1"/>
</dbReference>
<accession>A0A8T0EWD6</accession>
<keyword evidence="8 17" id="KW-0418">Kinase</keyword>
<dbReference type="InterPro" id="IPR017441">
    <property type="entry name" value="Protein_kinase_ATP_BS"/>
</dbReference>
<keyword evidence="7 12" id="KW-0547">Nucleotide-binding</keyword>
<dbReference type="OMA" id="CANIDGD"/>
<evidence type="ECO:0000256" key="9">
    <source>
        <dbReference type="ARBA" id="ARBA00022840"/>
    </source>
</evidence>
<keyword evidence="9 12" id="KW-0067">ATP-binding</keyword>
<evidence type="ECO:0000256" key="6">
    <source>
        <dbReference type="ARBA" id="ARBA00022679"/>
    </source>
</evidence>
<dbReference type="Pfam" id="PF00786">
    <property type="entry name" value="PBD"/>
    <property type="match status" value="1"/>
</dbReference>
<dbReference type="FunFam" id="3.30.200.20:FF:000705">
    <property type="entry name" value="Non-specific serine/threonine protein kinase"/>
    <property type="match status" value="1"/>
</dbReference>
<reference evidence="17" key="1">
    <citation type="journal article" date="2020" name="bioRxiv">
        <title>Chromosome-level reference genome of the European wasp spider Argiope bruennichi: a resource for studies on range expansion and evolutionary adaptation.</title>
        <authorList>
            <person name="Sheffer M.M."/>
            <person name="Hoppe A."/>
            <person name="Krehenwinkel H."/>
            <person name="Uhl G."/>
            <person name="Kuss A.W."/>
            <person name="Jensen L."/>
            <person name="Jensen C."/>
            <person name="Gillespie R.G."/>
            <person name="Hoff K.J."/>
            <person name="Prost S."/>
        </authorList>
    </citation>
    <scope>NUCLEOTIDE SEQUENCE</scope>
</reference>
<dbReference type="CDD" id="cd01093">
    <property type="entry name" value="CRIB_PAK_like"/>
    <property type="match status" value="1"/>
</dbReference>
<dbReference type="Proteomes" id="UP000807504">
    <property type="component" value="Unassembled WGS sequence"/>
</dbReference>
<dbReference type="GO" id="GO:0005524">
    <property type="term" value="F:ATP binding"/>
    <property type="evidence" value="ECO:0007669"/>
    <property type="project" value="UniProtKB-UniRule"/>
</dbReference>
<keyword evidence="18" id="KW-1185">Reference proteome</keyword>
<dbReference type="SUPFAM" id="SSF56112">
    <property type="entry name" value="Protein kinase-like (PK-like)"/>
    <property type="match status" value="1"/>
</dbReference>
<comment type="similarity">
    <text evidence="2">Belongs to the protein kinase superfamily. STE Ser/Thr protein kinase family. STE20 subfamily.</text>
</comment>
<evidence type="ECO:0000256" key="12">
    <source>
        <dbReference type="PROSITE-ProRule" id="PRU10141"/>
    </source>
</evidence>
<evidence type="ECO:0000256" key="2">
    <source>
        <dbReference type="ARBA" id="ARBA00008874"/>
    </source>
</evidence>
<dbReference type="PROSITE" id="PS50108">
    <property type="entry name" value="CRIB"/>
    <property type="match status" value="1"/>
</dbReference>
<dbReference type="InterPro" id="IPR008271">
    <property type="entry name" value="Ser/Thr_kinase_AS"/>
</dbReference>
<dbReference type="PROSITE" id="PS50011">
    <property type="entry name" value="PROTEIN_KINASE_DOM"/>
    <property type="match status" value="1"/>
</dbReference>
<dbReference type="SMART" id="SM00220">
    <property type="entry name" value="S_TKc"/>
    <property type="match status" value="1"/>
</dbReference>
<dbReference type="InterPro" id="IPR000095">
    <property type="entry name" value="CRIB_dom"/>
</dbReference>
<evidence type="ECO:0000313" key="18">
    <source>
        <dbReference type="Proteomes" id="UP000807504"/>
    </source>
</evidence>
<evidence type="ECO:0000256" key="14">
    <source>
        <dbReference type="SAM" id="MobiDB-lite"/>
    </source>
</evidence>
<evidence type="ECO:0000256" key="13">
    <source>
        <dbReference type="RuleBase" id="RU000304"/>
    </source>
</evidence>
<evidence type="ECO:0000259" key="15">
    <source>
        <dbReference type="PROSITE" id="PS50011"/>
    </source>
</evidence>
<dbReference type="SMART" id="SM00285">
    <property type="entry name" value="PBD"/>
    <property type="match status" value="1"/>
</dbReference>
<feature type="domain" description="Protein kinase" evidence="15">
    <location>
        <begin position="200"/>
        <end position="450"/>
    </location>
</feature>
<evidence type="ECO:0000256" key="5">
    <source>
        <dbReference type="ARBA" id="ARBA00022527"/>
    </source>
</evidence>
<protein>
    <recommendedName>
        <fullName evidence="3">non-specific serine/threonine protein kinase</fullName>
        <ecNumber evidence="3">2.7.11.1</ecNumber>
    </recommendedName>
</protein>
<dbReference type="Pfam" id="PF00069">
    <property type="entry name" value="Pkinase"/>
    <property type="match status" value="1"/>
</dbReference>
<dbReference type="PANTHER" id="PTHR45832">
    <property type="entry name" value="SERINE/THREONINE-PROTEIN KINASE SAMKA-RELATED-RELATED"/>
    <property type="match status" value="1"/>
</dbReference>
<dbReference type="EC" id="2.7.11.1" evidence="3"/>
<proteinExistence type="inferred from homology"/>
<dbReference type="AlphaFoldDB" id="A0A8T0EWD6"/>
<dbReference type="InterPro" id="IPR051931">
    <property type="entry name" value="PAK3-like"/>
</dbReference>
<feature type="binding site" evidence="12">
    <location>
        <position position="229"/>
    </location>
    <ligand>
        <name>ATP</name>
        <dbReference type="ChEBI" id="CHEBI:30616"/>
    </ligand>
</feature>
<dbReference type="EMBL" id="JABXBU010001863">
    <property type="protein sequence ID" value="KAF8782410.1"/>
    <property type="molecule type" value="Genomic_DNA"/>
</dbReference>
<dbReference type="OrthoDB" id="1022360at2759"/>
<dbReference type="GO" id="GO:0004674">
    <property type="term" value="F:protein serine/threonine kinase activity"/>
    <property type="evidence" value="ECO:0007669"/>
    <property type="project" value="UniProtKB-KW"/>
</dbReference>
<evidence type="ECO:0000256" key="1">
    <source>
        <dbReference type="ARBA" id="ARBA00004496"/>
    </source>
</evidence>
<dbReference type="Gene3D" id="3.30.200.20">
    <property type="entry name" value="Phosphorylase Kinase, domain 1"/>
    <property type="match status" value="1"/>
</dbReference>
<comment type="caution">
    <text evidence="17">The sequence shown here is derived from an EMBL/GenBank/DDBJ whole genome shotgun (WGS) entry which is preliminary data.</text>
</comment>
<keyword evidence="6" id="KW-0808">Transferase</keyword>
<evidence type="ECO:0000313" key="17">
    <source>
        <dbReference type="EMBL" id="KAF8782410.1"/>
    </source>
</evidence>
<gene>
    <name evidence="17" type="ORF">HNY73_012700</name>
</gene>
<dbReference type="InterPro" id="IPR011009">
    <property type="entry name" value="Kinase-like_dom_sf"/>
</dbReference>
<organism evidence="17 18">
    <name type="scientific">Argiope bruennichi</name>
    <name type="common">Wasp spider</name>
    <name type="synonym">Aranea bruennichi</name>
    <dbReference type="NCBI Taxonomy" id="94029"/>
    <lineage>
        <taxon>Eukaryota</taxon>
        <taxon>Metazoa</taxon>
        <taxon>Ecdysozoa</taxon>
        <taxon>Arthropoda</taxon>
        <taxon>Chelicerata</taxon>
        <taxon>Arachnida</taxon>
        <taxon>Araneae</taxon>
        <taxon>Araneomorphae</taxon>
        <taxon>Entelegynae</taxon>
        <taxon>Araneoidea</taxon>
        <taxon>Araneidae</taxon>
        <taxon>Argiope</taxon>
    </lineage>
</organism>
<comment type="subcellular location">
    <subcellularLocation>
        <location evidence="1">Cytoplasm</location>
    </subcellularLocation>
</comment>
<dbReference type="InterPro" id="IPR036936">
    <property type="entry name" value="CRIB_dom_sf"/>
</dbReference>
<reference evidence="17" key="2">
    <citation type="submission" date="2020-06" db="EMBL/GenBank/DDBJ databases">
        <authorList>
            <person name="Sheffer M."/>
        </authorList>
    </citation>
    <scope>NUCLEOTIDE SEQUENCE</scope>
</reference>
<dbReference type="InterPro" id="IPR000719">
    <property type="entry name" value="Prot_kinase_dom"/>
</dbReference>
<evidence type="ECO:0000256" key="3">
    <source>
        <dbReference type="ARBA" id="ARBA00012513"/>
    </source>
</evidence>
<evidence type="ECO:0000256" key="7">
    <source>
        <dbReference type="ARBA" id="ARBA00022741"/>
    </source>
</evidence>
<name>A0A8T0EWD6_ARGBR</name>
<dbReference type="Gene3D" id="1.10.510.10">
    <property type="entry name" value="Transferase(Phosphotransferase) domain 1"/>
    <property type="match status" value="1"/>
</dbReference>
<feature type="domain" description="CRIB" evidence="16">
    <location>
        <begin position="27"/>
        <end position="40"/>
    </location>
</feature>
<evidence type="ECO:0000259" key="16">
    <source>
        <dbReference type="PROSITE" id="PS50108"/>
    </source>
</evidence>
<feature type="region of interest" description="Disordered" evidence="14">
    <location>
        <begin position="1"/>
        <end position="27"/>
    </location>
</feature>
<comment type="catalytic activity">
    <reaction evidence="10">
        <text>L-threonyl-[protein] + ATP = O-phospho-L-threonyl-[protein] + ADP + H(+)</text>
        <dbReference type="Rhea" id="RHEA:46608"/>
        <dbReference type="Rhea" id="RHEA-COMP:11060"/>
        <dbReference type="Rhea" id="RHEA-COMP:11605"/>
        <dbReference type="ChEBI" id="CHEBI:15378"/>
        <dbReference type="ChEBI" id="CHEBI:30013"/>
        <dbReference type="ChEBI" id="CHEBI:30616"/>
        <dbReference type="ChEBI" id="CHEBI:61977"/>
        <dbReference type="ChEBI" id="CHEBI:456216"/>
        <dbReference type="EC" id="2.7.11.1"/>
    </reaction>
</comment>
<keyword evidence="4" id="KW-0963">Cytoplasm</keyword>
<sequence length="473" mass="53196">MSTMSSLFTKLRSSKKSSKKDQTPSEIGIPFSVKHNIHVGFNQDTGEIEGLPEPWLRLLQQANISKSEQSQNPTAVLQALKYYVHSIKKKPCEVKFIATATTVEQESQEIEDTITEPNDNVNDIAASEKDFISEIEDDIINENKESEDEVDQVVTELEKLNSLADAEPAPPVLRRKPLSDKEVMTKLKEIVSSGDPQEKYTLLKKIGFGASGMVYTAIDKDTGEKVAIKTMDIKQQPQKELIITEIKVMQQNRHPNLVNFVESYLVDNSLWVVMEFLEGGPLTDVVMEIFLKESQIAAVCRETLKAIAFLHSRGIIHRDIKSDNVLLGMDGTVKVTDFGFCAQISPEEKRQTVVGTPYWMAPEVVTRKQYGNKIDIWSLGIMVIEMIEGQPPYMNETPLKALYLIATTGKPKIQDRAKLSPELCDFLDKCLEVDVDKRLSAEELLEHPFLLKSDSLSTMVPLIKLARSIVKKQ</sequence>
<dbReference type="PANTHER" id="PTHR45832:SF22">
    <property type="entry name" value="SERINE_THREONINE-PROTEIN KINASE SAMKA-RELATED"/>
    <property type="match status" value="1"/>
</dbReference>
<dbReference type="GO" id="GO:0005737">
    <property type="term" value="C:cytoplasm"/>
    <property type="evidence" value="ECO:0007669"/>
    <property type="project" value="UniProtKB-SubCell"/>
</dbReference>
<dbReference type="Gene3D" id="3.90.810.10">
    <property type="entry name" value="CRIB domain"/>
    <property type="match status" value="1"/>
</dbReference>
<keyword evidence="5 13" id="KW-0723">Serine/threonine-protein kinase</keyword>
<evidence type="ECO:0000256" key="4">
    <source>
        <dbReference type="ARBA" id="ARBA00022490"/>
    </source>
</evidence>
<evidence type="ECO:0000256" key="10">
    <source>
        <dbReference type="ARBA" id="ARBA00047899"/>
    </source>
</evidence>
<comment type="catalytic activity">
    <reaction evidence="11">
        <text>L-seryl-[protein] + ATP = O-phospho-L-seryl-[protein] + ADP + H(+)</text>
        <dbReference type="Rhea" id="RHEA:17989"/>
        <dbReference type="Rhea" id="RHEA-COMP:9863"/>
        <dbReference type="Rhea" id="RHEA-COMP:11604"/>
        <dbReference type="ChEBI" id="CHEBI:15378"/>
        <dbReference type="ChEBI" id="CHEBI:29999"/>
        <dbReference type="ChEBI" id="CHEBI:30616"/>
        <dbReference type="ChEBI" id="CHEBI:83421"/>
        <dbReference type="ChEBI" id="CHEBI:456216"/>
        <dbReference type="EC" id="2.7.11.1"/>
    </reaction>
</comment>